<reference evidence="3 4" key="1">
    <citation type="journal article" date="2018" name="Int. J. Syst. Evol. Microbiol.">
        <title>Glycomyces paridis sp. nov., isolated from the medicinal plant Paris polyphylla.</title>
        <authorList>
            <person name="Fang X.M."/>
            <person name="Bai J.L."/>
            <person name="Su J."/>
            <person name="Zhao L.L."/>
            <person name="Liu H.Y."/>
            <person name="Ma B.P."/>
            <person name="Zhang Y.Q."/>
            <person name="Yu L.Y."/>
        </authorList>
    </citation>
    <scope>NUCLEOTIDE SEQUENCE [LARGE SCALE GENOMIC DNA]</scope>
    <source>
        <strain evidence="3 4">CPCC 204357</strain>
    </source>
</reference>
<evidence type="ECO:0000259" key="2">
    <source>
        <dbReference type="Pfam" id="PF07885"/>
    </source>
</evidence>
<keyword evidence="1" id="KW-0472">Membrane</keyword>
<dbReference type="Proteomes" id="UP000305792">
    <property type="component" value="Unassembled WGS sequence"/>
</dbReference>
<keyword evidence="3" id="KW-0813">Transport</keyword>
<dbReference type="SUPFAM" id="SSF81324">
    <property type="entry name" value="Voltage-gated potassium channels"/>
    <property type="match status" value="1"/>
</dbReference>
<keyword evidence="1" id="KW-0812">Transmembrane</keyword>
<protein>
    <submittedName>
        <fullName evidence="3">Two pore domain potassium channel family protein</fullName>
    </submittedName>
</protein>
<dbReference type="OrthoDB" id="9799090at2"/>
<dbReference type="GO" id="GO:0034220">
    <property type="term" value="P:monoatomic ion transmembrane transport"/>
    <property type="evidence" value="ECO:0007669"/>
    <property type="project" value="UniProtKB-KW"/>
</dbReference>
<keyword evidence="4" id="KW-1185">Reference proteome</keyword>
<accession>A0A4S8P0A7</accession>
<feature type="transmembrane region" description="Helical" evidence="1">
    <location>
        <begin position="40"/>
        <end position="60"/>
    </location>
</feature>
<keyword evidence="3" id="KW-0406">Ion transport</keyword>
<feature type="transmembrane region" description="Helical" evidence="1">
    <location>
        <begin position="72"/>
        <end position="93"/>
    </location>
</feature>
<feature type="domain" description="Potassium channel" evidence="2">
    <location>
        <begin position="80"/>
        <end position="157"/>
    </location>
</feature>
<evidence type="ECO:0000313" key="3">
    <source>
        <dbReference type="EMBL" id="THV23460.1"/>
    </source>
</evidence>
<keyword evidence="3" id="KW-0407">Ion channel</keyword>
<name>A0A4S8P0A7_9ACTN</name>
<proteinExistence type="predicted"/>
<evidence type="ECO:0000313" key="4">
    <source>
        <dbReference type="Proteomes" id="UP000305792"/>
    </source>
</evidence>
<evidence type="ECO:0000256" key="1">
    <source>
        <dbReference type="SAM" id="Phobius"/>
    </source>
</evidence>
<dbReference type="Gene3D" id="1.10.287.70">
    <property type="match status" value="1"/>
</dbReference>
<organism evidence="3 4">
    <name type="scientific">Glycomyces paridis</name>
    <dbReference type="NCBI Taxonomy" id="2126555"/>
    <lineage>
        <taxon>Bacteria</taxon>
        <taxon>Bacillati</taxon>
        <taxon>Actinomycetota</taxon>
        <taxon>Actinomycetes</taxon>
        <taxon>Glycomycetales</taxon>
        <taxon>Glycomycetaceae</taxon>
        <taxon>Glycomyces</taxon>
    </lineage>
</organism>
<dbReference type="InterPro" id="IPR013099">
    <property type="entry name" value="K_chnl_dom"/>
</dbReference>
<dbReference type="Pfam" id="PF07885">
    <property type="entry name" value="Ion_trans_2"/>
    <property type="match status" value="1"/>
</dbReference>
<dbReference type="RefSeq" id="WP_136532027.1">
    <property type="nucleotide sequence ID" value="NZ_STGX01000022.1"/>
</dbReference>
<dbReference type="AlphaFoldDB" id="A0A4S8P0A7"/>
<sequence>MGRRRLPLPVRYLLACAGLLALYAVAPVRPEADPGLLVLRWSLTLFLVGAIALVIGREAVRQLRSPDAPIGALVVCVVAGLLLFALMDFGLAVNREGQFTGLDTRVDALYFALSTLLTVGFGDVSAQGQAARVLLIAQMAFNITAIAGAASLVTRRVAARAAKSDRHLRTRHGR</sequence>
<keyword evidence="1" id="KW-1133">Transmembrane helix</keyword>
<comment type="caution">
    <text evidence="3">The sequence shown here is derived from an EMBL/GenBank/DDBJ whole genome shotgun (WGS) entry which is preliminary data.</text>
</comment>
<dbReference type="EMBL" id="STGX01000022">
    <property type="protein sequence ID" value="THV23460.1"/>
    <property type="molecule type" value="Genomic_DNA"/>
</dbReference>
<gene>
    <name evidence="3" type="ORF">E9998_22925</name>
</gene>
<feature type="transmembrane region" description="Helical" evidence="1">
    <location>
        <begin position="133"/>
        <end position="153"/>
    </location>
</feature>